<evidence type="ECO:0000256" key="11">
    <source>
        <dbReference type="ARBA" id="ARBA00023268"/>
    </source>
</evidence>
<dbReference type="Gene3D" id="1.10.8.50">
    <property type="match status" value="1"/>
</dbReference>
<accession>A0A060JLB5</accession>
<proteinExistence type="inferred from homology"/>
<feature type="domain" description="Formamidopyrimidine-DNA glycosylase catalytic" evidence="15">
    <location>
        <begin position="2"/>
        <end position="101"/>
    </location>
</feature>
<dbReference type="InterPro" id="IPR012319">
    <property type="entry name" value="FPG_cat"/>
</dbReference>
<keyword evidence="17" id="KW-1185">Reference proteome</keyword>
<evidence type="ECO:0000256" key="5">
    <source>
        <dbReference type="ARBA" id="ARBA00022771"/>
    </source>
</evidence>
<evidence type="ECO:0000259" key="14">
    <source>
        <dbReference type="PROSITE" id="PS51066"/>
    </source>
</evidence>
<dbReference type="SUPFAM" id="SSF46946">
    <property type="entry name" value="S13-like H2TH domain"/>
    <property type="match status" value="1"/>
</dbReference>
<dbReference type="SMART" id="SM01232">
    <property type="entry name" value="H2TH"/>
    <property type="match status" value="1"/>
</dbReference>
<evidence type="ECO:0000313" key="17">
    <source>
        <dbReference type="Proteomes" id="UP000067708"/>
    </source>
</evidence>
<dbReference type="Pfam" id="PF06831">
    <property type="entry name" value="H2TH"/>
    <property type="match status" value="1"/>
</dbReference>
<dbReference type="SMART" id="SM00898">
    <property type="entry name" value="Fapy_DNA_glyco"/>
    <property type="match status" value="1"/>
</dbReference>
<reference evidence="16 17" key="1">
    <citation type="journal article" date="2014" name="Int. J. Syst. Evol. Microbiol.">
        <title>Rhodoluna lacicola gen. nov., sp. nov., a planktonic freshwater bacterium with stream-lined genome.</title>
        <authorList>
            <person name="Hahn M."/>
            <person name="Schmidt J."/>
            <person name="Taipale S.J."/>
            <person name="Doolittle W.F."/>
            <person name="Koll U."/>
        </authorList>
    </citation>
    <scope>NUCLEOTIDE SEQUENCE [LARGE SCALE GENOMIC DNA]</scope>
    <source>
        <strain evidence="16 17">MWH-Ta8</strain>
    </source>
</reference>
<dbReference type="RefSeq" id="WP_038502217.1">
    <property type="nucleotide sequence ID" value="NZ_CP007490.1"/>
</dbReference>
<evidence type="ECO:0000256" key="9">
    <source>
        <dbReference type="ARBA" id="ARBA00023204"/>
    </source>
</evidence>
<dbReference type="CDD" id="cd08970">
    <property type="entry name" value="AcNei1_N"/>
    <property type="match status" value="1"/>
</dbReference>
<dbReference type="HOGENOM" id="CLU_038423_2_1_11"/>
<keyword evidence="11" id="KW-0511">Multifunctional enzyme</keyword>
<dbReference type="GO" id="GO:0000703">
    <property type="term" value="F:oxidized pyrimidine nucleobase lesion DNA N-glycosylase activity"/>
    <property type="evidence" value="ECO:0007669"/>
    <property type="project" value="TreeGrafter"/>
</dbReference>
<keyword evidence="3" id="KW-0479">Metal-binding</keyword>
<evidence type="ECO:0000256" key="2">
    <source>
        <dbReference type="ARBA" id="ARBA00012720"/>
    </source>
</evidence>
<gene>
    <name evidence="16" type="ORF">Rhola_00005740</name>
</gene>
<keyword evidence="6 16" id="KW-0378">Hydrolase</keyword>
<evidence type="ECO:0000259" key="15">
    <source>
        <dbReference type="PROSITE" id="PS51068"/>
    </source>
</evidence>
<dbReference type="SUPFAM" id="SSF57716">
    <property type="entry name" value="Glucocorticoid receptor-like (DNA-binding domain)"/>
    <property type="match status" value="1"/>
</dbReference>
<feature type="domain" description="FPG-type" evidence="14">
    <location>
        <begin position="231"/>
        <end position="265"/>
    </location>
</feature>
<keyword evidence="8" id="KW-0238">DNA-binding</keyword>
<dbReference type="KEGG" id="rla:Rhola_00005740"/>
<dbReference type="PATRIC" id="fig|529884.3.peg.549"/>
<keyword evidence="5 13" id="KW-0863">Zinc-finger</keyword>
<sequence length="265" mass="29836">MPEGHTVHRTANQFNKIFAGNSVVVESPQGRFRDGAENISGQTLVNARAIGKQMFLEFNNDLTLRIHLGIYGKWSFMNHDGELPEPMGQVRARFSNQASFADLRGPTVCEVITQHEVKAVEQRLGPDPLNPNPRGAEMNRFIHRVTKSKTPIGLALMNQEVISGIGNVYRAEILFRAGINPHTPGTQVSIEQLTQIWNDSVQLLKVGVKTGFMITRDELFTKRPKKDERNFVYKREGLPCRKCGTNISIEIMAARKLYWCVSCQS</sequence>
<dbReference type="InterPro" id="IPR015886">
    <property type="entry name" value="H2TH_FPG"/>
</dbReference>
<dbReference type="STRING" id="529884.Rhola_00005740"/>
<dbReference type="GO" id="GO:0006284">
    <property type="term" value="P:base-excision repair"/>
    <property type="evidence" value="ECO:0007669"/>
    <property type="project" value="InterPro"/>
</dbReference>
<dbReference type="SUPFAM" id="SSF81624">
    <property type="entry name" value="N-terminal domain of MutM-like DNA repair proteins"/>
    <property type="match status" value="1"/>
</dbReference>
<dbReference type="PROSITE" id="PS51066">
    <property type="entry name" value="ZF_FPG_2"/>
    <property type="match status" value="1"/>
</dbReference>
<evidence type="ECO:0000256" key="3">
    <source>
        <dbReference type="ARBA" id="ARBA00022723"/>
    </source>
</evidence>
<dbReference type="GO" id="GO:0140078">
    <property type="term" value="F:class I DNA-(apurinic or apyrimidinic site) endonuclease activity"/>
    <property type="evidence" value="ECO:0007669"/>
    <property type="project" value="UniProtKB-EC"/>
</dbReference>
<dbReference type="GO" id="GO:0008270">
    <property type="term" value="F:zinc ion binding"/>
    <property type="evidence" value="ECO:0007669"/>
    <property type="project" value="UniProtKB-KW"/>
</dbReference>
<dbReference type="EMBL" id="CP007490">
    <property type="protein sequence ID" value="AIC47388.1"/>
    <property type="molecule type" value="Genomic_DNA"/>
</dbReference>
<evidence type="ECO:0000256" key="8">
    <source>
        <dbReference type="ARBA" id="ARBA00023125"/>
    </source>
</evidence>
<organism evidence="16 17">
    <name type="scientific">Rhodoluna lacicola</name>
    <dbReference type="NCBI Taxonomy" id="529884"/>
    <lineage>
        <taxon>Bacteria</taxon>
        <taxon>Bacillati</taxon>
        <taxon>Actinomycetota</taxon>
        <taxon>Actinomycetes</taxon>
        <taxon>Micrococcales</taxon>
        <taxon>Microbacteriaceae</taxon>
        <taxon>Luna cluster</taxon>
        <taxon>Luna-1 subcluster</taxon>
        <taxon>Rhodoluna</taxon>
    </lineage>
</organism>
<evidence type="ECO:0000256" key="1">
    <source>
        <dbReference type="ARBA" id="ARBA00009409"/>
    </source>
</evidence>
<evidence type="ECO:0000256" key="4">
    <source>
        <dbReference type="ARBA" id="ARBA00022763"/>
    </source>
</evidence>
<dbReference type="Pfam" id="PF01149">
    <property type="entry name" value="Fapy_DNA_glyco"/>
    <property type="match status" value="1"/>
</dbReference>
<evidence type="ECO:0000313" key="16">
    <source>
        <dbReference type="EMBL" id="AIC47388.1"/>
    </source>
</evidence>
<dbReference type="AlphaFoldDB" id="A0A060JLB5"/>
<evidence type="ECO:0000256" key="6">
    <source>
        <dbReference type="ARBA" id="ARBA00022801"/>
    </source>
</evidence>
<name>A0A060JLB5_9MICO</name>
<dbReference type="EC" id="4.2.99.18" evidence="2"/>
<dbReference type="PROSITE" id="PS51068">
    <property type="entry name" value="FPG_CAT"/>
    <property type="match status" value="1"/>
</dbReference>
<evidence type="ECO:0000256" key="7">
    <source>
        <dbReference type="ARBA" id="ARBA00022833"/>
    </source>
</evidence>
<dbReference type="Gene3D" id="3.20.190.10">
    <property type="entry name" value="MutM-like, N-terminal"/>
    <property type="match status" value="1"/>
</dbReference>
<dbReference type="PANTHER" id="PTHR42697">
    <property type="entry name" value="ENDONUCLEASE 8"/>
    <property type="match status" value="1"/>
</dbReference>
<evidence type="ECO:0000256" key="13">
    <source>
        <dbReference type="PROSITE-ProRule" id="PRU00391"/>
    </source>
</evidence>
<keyword evidence="4" id="KW-0227">DNA damage</keyword>
<comment type="similarity">
    <text evidence="1">Belongs to the FPG family.</text>
</comment>
<keyword evidence="7" id="KW-0862">Zinc</keyword>
<keyword evidence="12 16" id="KW-0326">Glycosidase</keyword>
<keyword evidence="9" id="KW-0234">DNA repair</keyword>
<dbReference type="InterPro" id="IPR035937">
    <property type="entry name" value="FPG_N"/>
</dbReference>
<dbReference type="Proteomes" id="UP000067708">
    <property type="component" value="Chromosome"/>
</dbReference>
<dbReference type="OrthoDB" id="9800855at2"/>
<evidence type="ECO:0000256" key="12">
    <source>
        <dbReference type="ARBA" id="ARBA00023295"/>
    </source>
</evidence>
<dbReference type="eggNOG" id="COG0266">
    <property type="taxonomic scope" value="Bacteria"/>
</dbReference>
<dbReference type="PANTHER" id="PTHR42697:SF3">
    <property type="entry name" value="ENDONUCLEASE 8 1"/>
    <property type="match status" value="1"/>
</dbReference>
<evidence type="ECO:0000256" key="10">
    <source>
        <dbReference type="ARBA" id="ARBA00023239"/>
    </source>
</evidence>
<dbReference type="InterPro" id="IPR010979">
    <property type="entry name" value="Ribosomal_uS13-like_H2TH"/>
</dbReference>
<protein>
    <recommendedName>
        <fullName evidence="2">DNA-(apurinic or apyrimidinic site) lyase</fullName>
        <ecNumber evidence="2">4.2.99.18</ecNumber>
    </recommendedName>
</protein>
<keyword evidence="10 16" id="KW-0456">Lyase</keyword>
<dbReference type="GO" id="GO:0003684">
    <property type="term" value="F:damaged DNA binding"/>
    <property type="evidence" value="ECO:0007669"/>
    <property type="project" value="InterPro"/>
</dbReference>
<dbReference type="InterPro" id="IPR000214">
    <property type="entry name" value="Znf_DNA_glyclase/AP_lyase"/>
</dbReference>